<gene>
    <name evidence="11" type="ORF">LMK00_00275</name>
    <name evidence="10" type="ORF">NF717_04330</name>
</gene>
<keyword evidence="3" id="KW-0342">GTP-binding</keyword>
<evidence type="ECO:0000313" key="10">
    <source>
        <dbReference type="EMBL" id="MDG6144891.1"/>
    </source>
</evidence>
<evidence type="ECO:0000256" key="3">
    <source>
        <dbReference type="ARBA" id="ARBA00023134"/>
    </source>
</evidence>
<dbReference type="CDD" id="cd01668">
    <property type="entry name" value="TGS_RSH"/>
    <property type="match status" value="1"/>
</dbReference>
<dbReference type="CDD" id="cd00077">
    <property type="entry name" value="HDc"/>
    <property type="match status" value="1"/>
</dbReference>
<evidence type="ECO:0000313" key="13">
    <source>
        <dbReference type="Proteomes" id="UP001153199"/>
    </source>
</evidence>
<dbReference type="PROSITE" id="PS51671">
    <property type="entry name" value="ACT"/>
    <property type="match status" value="1"/>
</dbReference>
<dbReference type="GO" id="GO:0008728">
    <property type="term" value="F:GTP diphosphokinase activity"/>
    <property type="evidence" value="ECO:0007669"/>
    <property type="project" value="UniProtKB-EC"/>
</dbReference>
<dbReference type="RefSeq" id="WP_017368681.1">
    <property type="nucleotide sequence ID" value="NZ_AP017373.1"/>
</dbReference>
<evidence type="ECO:0000259" key="7">
    <source>
        <dbReference type="PROSITE" id="PS51671"/>
    </source>
</evidence>
<evidence type="ECO:0000259" key="9">
    <source>
        <dbReference type="PROSITE" id="PS51880"/>
    </source>
</evidence>
<dbReference type="EC" id="2.7.6.5" evidence="2"/>
<dbReference type="SUPFAM" id="SSF81271">
    <property type="entry name" value="TGS-like"/>
    <property type="match status" value="1"/>
</dbReference>
<organism evidence="11 12">
    <name type="scientific">Lactococcus formosensis</name>
    <dbReference type="NCBI Taxonomy" id="1281486"/>
    <lineage>
        <taxon>Bacteria</taxon>
        <taxon>Bacillati</taxon>
        <taxon>Bacillota</taxon>
        <taxon>Bacilli</taxon>
        <taxon>Lactobacillales</taxon>
        <taxon>Streptococcaceae</taxon>
        <taxon>Lactococcus</taxon>
    </lineage>
</organism>
<dbReference type="Proteomes" id="UP001056730">
    <property type="component" value="Chromosome"/>
</dbReference>
<feature type="domain" description="TGS" evidence="9">
    <location>
        <begin position="393"/>
        <end position="454"/>
    </location>
</feature>
<protein>
    <recommendedName>
        <fullName evidence="2">GTP diphosphokinase</fullName>
        <ecNumber evidence="2">2.7.6.5</ecNumber>
    </recommendedName>
</protein>
<keyword evidence="6" id="KW-0175">Coiled coil</keyword>
<reference evidence="11" key="1">
    <citation type="journal article" date="2022" name="Front. Microbiol.">
        <title>Feed Insects as a Reservoir of Granadaene-Producing Lactococci.</title>
        <authorList>
            <person name="Neuzil-Bunesova V."/>
            <person name="Ramirez Garcia A."/>
            <person name="Modrackova N."/>
            <person name="Makovska M."/>
            <person name="Sabolova M."/>
            <person name="Sproer C."/>
            <person name="Bunk B."/>
            <person name="Blom J."/>
            <person name="Schwab C."/>
        </authorList>
    </citation>
    <scope>NUCLEOTIDE SEQUENCE</scope>
    <source>
        <strain evidence="11">I4/6O</strain>
    </source>
</reference>
<dbReference type="EMBL" id="JAMWFV010000003">
    <property type="protein sequence ID" value="MDG6144891.1"/>
    <property type="molecule type" value="Genomic_DNA"/>
</dbReference>
<dbReference type="Pfam" id="PF04607">
    <property type="entry name" value="RelA_SpoT"/>
    <property type="match status" value="1"/>
</dbReference>
<dbReference type="AlphaFoldDB" id="A0A9Q8Y1R8"/>
<dbReference type="SMART" id="SM00471">
    <property type="entry name" value="HDc"/>
    <property type="match status" value="1"/>
</dbReference>
<dbReference type="InterPro" id="IPR004811">
    <property type="entry name" value="RelA/Spo_fam"/>
</dbReference>
<dbReference type="SUPFAM" id="SSF55021">
    <property type="entry name" value="ACT-like"/>
    <property type="match status" value="1"/>
</dbReference>
<dbReference type="Gene3D" id="1.10.3210.10">
    <property type="entry name" value="Hypothetical protein af1432"/>
    <property type="match status" value="1"/>
</dbReference>
<name>A0A9Q8Y1R8_9LACT</name>
<dbReference type="GeneID" id="89494733"/>
<accession>A0A9Q8Y1R8</accession>
<sequence length="741" mass="84311">MPSEPNLTGDQVVKLASAYMNEKDILLVRKALQCASIAHAEQYRASGEPYIIHPIQVAGILAKLQLDAATVSAGFLHDVVEDTNFIQSDLVELFGEEIANIVDGVTKLGKVEYKSHEEQLAENHRKMLMAMSKDIRVILVKLADRLHNMRTLKNLRPDKQKRISSETMAIYAPLAHRLGIGSIKWELEDLSFRYLNETEFYRIRGLMNEKRAARENLVEEVIEKLNERMKDAQVDAEIYGRPKHIYSIYRKMHDKKKRFDEIYDLIAIRCLTNSTSDVYTTLGYIHDLWKPMPGRFKDYIANPKANGYQSVHTTVYGPKGPMEFQIRTHEMHQIAEYGVAAHWAYKQGRKAKVDVHEISETLNWINELVELQEQSGDSAEEFVKAVQEDILGDKIYVFTPTGAVQELPAGSGPIDFAYAIHTQVGDHATGAKINERMQPLNYVLKTGDKVEIITSKTSFGPSRDWIKLVKTNKARNKIKQFFKSQDKELSIHKGREMLQTELAENGFTPNQYLDKKHLDEVLEKLSYRDSEALFAAVGFGEISATSVFNRLTETERRKVEKEKLKAESEQLMKGEVKRENKNKNVMKIRHDGGVSVSGVDSMLVHISKCCNPVPGDKIVGYITKGRGVSIHRADCKNVRSQEDYEKRLIDVEWDDSQHLTKEYVANIHVYAFNRPNLLNDIVQVLSNTTKSLISINAHPTKDKKMANIHLSIGIKNLSDLTLIVDKIKMTPDVYSVKRTNG</sequence>
<evidence type="ECO:0000256" key="2">
    <source>
        <dbReference type="ARBA" id="ARBA00013251"/>
    </source>
</evidence>
<dbReference type="SUPFAM" id="SSF109604">
    <property type="entry name" value="HD-domain/PDEase-like"/>
    <property type="match status" value="1"/>
</dbReference>
<dbReference type="Gene3D" id="3.10.20.30">
    <property type="match status" value="1"/>
</dbReference>
<dbReference type="CDD" id="cd04876">
    <property type="entry name" value="ACT_RelA-SpoT"/>
    <property type="match status" value="1"/>
</dbReference>
<dbReference type="FunFam" id="3.30.460.10:FF:000001">
    <property type="entry name" value="GTP pyrophosphokinase RelA"/>
    <property type="match status" value="1"/>
</dbReference>
<feature type="domain" description="ACT" evidence="7">
    <location>
        <begin position="666"/>
        <end position="741"/>
    </location>
</feature>
<dbReference type="FunFam" id="3.10.20.30:FF:000002">
    <property type="entry name" value="GTP pyrophosphokinase (RelA/SpoT)"/>
    <property type="match status" value="1"/>
</dbReference>
<feature type="domain" description="HD" evidence="8">
    <location>
        <begin position="50"/>
        <end position="149"/>
    </location>
</feature>
<dbReference type="InterPro" id="IPR012676">
    <property type="entry name" value="TGS-like"/>
</dbReference>
<dbReference type="KEGG" id="lfo:LMK00_00275"/>
<dbReference type="GO" id="GO:0005886">
    <property type="term" value="C:plasma membrane"/>
    <property type="evidence" value="ECO:0007669"/>
    <property type="project" value="TreeGrafter"/>
</dbReference>
<dbReference type="PANTHER" id="PTHR21262">
    <property type="entry name" value="GUANOSINE-3',5'-BIS DIPHOSPHATE 3'-PYROPHOSPHOHYDROLASE"/>
    <property type="match status" value="1"/>
</dbReference>
<evidence type="ECO:0000313" key="12">
    <source>
        <dbReference type="Proteomes" id="UP001056730"/>
    </source>
</evidence>
<comment type="catalytic activity">
    <reaction evidence="4">
        <text>GTP + ATP = guanosine 3'-diphosphate 5'-triphosphate + AMP</text>
        <dbReference type="Rhea" id="RHEA:22088"/>
        <dbReference type="ChEBI" id="CHEBI:30616"/>
        <dbReference type="ChEBI" id="CHEBI:37565"/>
        <dbReference type="ChEBI" id="CHEBI:142410"/>
        <dbReference type="ChEBI" id="CHEBI:456215"/>
        <dbReference type="EC" id="2.7.6.5"/>
    </reaction>
</comment>
<evidence type="ECO:0000259" key="8">
    <source>
        <dbReference type="PROSITE" id="PS51831"/>
    </source>
</evidence>
<dbReference type="EMBL" id="CP086395">
    <property type="protein sequence ID" value="USJ20460.1"/>
    <property type="molecule type" value="Genomic_DNA"/>
</dbReference>
<dbReference type="Pfam" id="PF13328">
    <property type="entry name" value="HD_4"/>
    <property type="match status" value="1"/>
</dbReference>
<dbReference type="CDD" id="cd05399">
    <property type="entry name" value="NT_Rel-Spo_like"/>
    <property type="match status" value="1"/>
</dbReference>
<keyword evidence="13" id="KW-1185">Reference proteome</keyword>
<evidence type="ECO:0000313" key="11">
    <source>
        <dbReference type="EMBL" id="USJ20460.1"/>
    </source>
</evidence>
<dbReference type="FunFam" id="1.10.3210.10:FF:000001">
    <property type="entry name" value="GTP pyrophosphokinase RelA"/>
    <property type="match status" value="1"/>
</dbReference>
<dbReference type="InterPro" id="IPR004095">
    <property type="entry name" value="TGS"/>
</dbReference>
<dbReference type="InterPro" id="IPR045600">
    <property type="entry name" value="RelA/SpoT_AH_RIS"/>
</dbReference>
<dbReference type="PROSITE" id="PS51831">
    <property type="entry name" value="HD"/>
    <property type="match status" value="1"/>
</dbReference>
<comment type="function">
    <text evidence="5">In eubacteria ppGpp (guanosine 3'-diphosphate 5'-diphosphate) is a mediator of the stringent response that coordinates a variety of cellular activities in response to changes in nutritional abundance.</text>
</comment>
<dbReference type="PANTHER" id="PTHR21262:SF31">
    <property type="entry name" value="GTP PYROPHOSPHOKINASE"/>
    <property type="match status" value="1"/>
</dbReference>
<dbReference type="GO" id="GO:0015969">
    <property type="term" value="P:guanosine tetraphosphate metabolic process"/>
    <property type="evidence" value="ECO:0007669"/>
    <property type="project" value="InterPro"/>
</dbReference>
<evidence type="ECO:0000256" key="4">
    <source>
        <dbReference type="ARBA" id="ARBA00048244"/>
    </source>
</evidence>
<dbReference type="Pfam" id="PF13291">
    <property type="entry name" value="ACT_4"/>
    <property type="match status" value="1"/>
</dbReference>
<dbReference type="Pfam" id="PF02824">
    <property type="entry name" value="TGS"/>
    <property type="match status" value="1"/>
</dbReference>
<dbReference type="SUPFAM" id="SSF81301">
    <property type="entry name" value="Nucleotidyltransferase"/>
    <property type="match status" value="1"/>
</dbReference>
<dbReference type="InterPro" id="IPR012675">
    <property type="entry name" value="Beta-grasp_dom_sf"/>
</dbReference>
<reference evidence="10" key="2">
    <citation type="submission" date="2022-06" db="EMBL/GenBank/DDBJ databases">
        <title>Lactococcus from bovine mastitis in China.</title>
        <authorList>
            <person name="Lin Y."/>
            <person name="Han B."/>
        </authorList>
    </citation>
    <scope>NUCLEOTIDE SEQUENCE</scope>
    <source>
        <strain evidence="10">Ningxia-I-26</strain>
    </source>
</reference>
<dbReference type="InterPro" id="IPR006674">
    <property type="entry name" value="HD_domain"/>
</dbReference>
<dbReference type="InterPro" id="IPR033655">
    <property type="entry name" value="TGS_RelA/SpoT"/>
</dbReference>
<keyword evidence="3" id="KW-0547">Nucleotide-binding</keyword>
<dbReference type="PROSITE" id="PS51880">
    <property type="entry name" value="TGS"/>
    <property type="match status" value="1"/>
</dbReference>
<dbReference type="Gene3D" id="3.30.70.260">
    <property type="match status" value="1"/>
</dbReference>
<comment type="similarity">
    <text evidence="5">Belongs to the relA/spoT family.</text>
</comment>
<evidence type="ECO:0000256" key="6">
    <source>
        <dbReference type="SAM" id="Coils"/>
    </source>
</evidence>
<dbReference type="InterPro" id="IPR045865">
    <property type="entry name" value="ACT-like_dom_sf"/>
</dbReference>
<evidence type="ECO:0000256" key="5">
    <source>
        <dbReference type="RuleBase" id="RU003847"/>
    </source>
</evidence>
<proteinExistence type="inferred from homology"/>
<dbReference type="Proteomes" id="UP001153199">
    <property type="component" value="Unassembled WGS sequence"/>
</dbReference>
<dbReference type="SMART" id="SM00954">
    <property type="entry name" value="RelA_SpoT"/>
    <property type="match status" value="1"/>
</dbReference>
<evidence type="ECO:0000256" key="1">
    <source>
        <dbReference type="ARBA" id="ARBA00004976"/>
    </source>
</evidence>
<dbReference type="InterPro" id="IPR007685">
    <property type="entry name" value="RelA_SpoT"/>
</dbReference>
<dbReference type="InterPro" id="IPR002912">
    <property type="entry name" value="ACT_dom"/>
</dbReference>
<dbReference type="InterPro" id="IPR003607">
    <property type="entry name" value="HD/PDEase_dom"/>
</dbReference>
<dbReference type="NCBIfam" id="TIGR00691">
    <property type="entry name" value="spoT_relA"/>
    <property type="match status" value="1"/>
</dbReference>
<feature type="coiled-coil region" evidence="6">
    <location>
        <begin position="207"/>
        <end position="235"/>
    </location>
</feature>
<comment type="pathway">
    <text evidence="1">Purine metabolism; ppGpp biosynthesis; ppGpp from GTP: step 1/2.</text>
</comment>
<dbReference type="Pfam" id="PF19296">
    <property type="entry name" value="RelA_AH_RIS"/>
    <property type="match status" value="1"/>
</dbReference>
<dbReference type="GO" id="GO:0005525">
    <property type="term" value="F:GTP binding"/>
    <property type="evidence" value="ECO:0007669"/>
    <property type="project" value="UniProtKB-KW"/>
</dbReference>
<dbReference type="Gene3D" id="3.30.460.10">
    <property type="entry name" value="Beta Polymerase, domain 2"/>
    <property type="match status" value="1"/>
</dbReference>
<dbReference type="InterPro" id="IPR043519">
    <property type="entry name" value="NT_sf"/>
</dbReference>